<protein>
    <submittedName>
        <fullName evidence="1">Uncharacterized protein</fullName>
    </submittedName>
</protein>
<keyword evidence="2" id="KW-1185">Reference proteome</keyword>
<evidence type="ECO:0000313" key="2">
    <source>
        <dbReference type="Proteomes" id="UP001151699"/>
    </source>
</evidence>
<accession>A0A9Q0MTE4</accession>
<proteinExistence type="predicted"/>
<gene>
    <name evidence="1" type="ORF">Bhyg_15360</name>
</gene>
<dbReference type="Proteomes" id="UP001151699">
    <property type="component" value="Chromosome C"/>
</dbReference>
<evidence type="ECO:0000313" key="1">
    <source>
        <dbReference type="EMBL" id="KAJ6636765.1"/>
    </source>
</evidence>
<comment type="caution">
    <text evidence="1">The sequence shown here is derived from an EMBL/GenBank/DDBJ whole genome shotgun (WGS) entry which is preliminary data.</text>
</comment>
<sequence>MARVYKSSAMKAADKKRTMNGNRNVFCNVKKYKILYTIVCKILRLHRLAFICVIQCYNSPKMVLWSDEQFQFIFWATLRAVFQVLQLNLSSIEFWMKKKRKIRSNSAIHTSQSPHNPNTPHAIETLSYKSIHSLRDRIQEERSKVFICFSLALYKLRGTKIYLNHKVEDIILSPKNSNLEDHLSTITLHQKTAKKQQPNRLLKVVFVRKCEFNHQLIGSFQRTGWTTIFFKMLHERAILAGLITINETCVECIMRMANDCLHNVNSVRNVSIDNWGFALQNKQRKHSFNDSQFNFLKFIMKFFEDSYCQYYYYD</sequence>
<organism evidence="1 2">
    <name type="scientific">Pseudolycoriella hygida</name>
    <dbReference type="NCBI Taxonomy" id="35572"/>
    <lineage>
        <taxon>Eukaryota</taxon>
        <taxon>Metazoa</taxon>
        <taxon>Ecdysozoa</taxon>
        <taxon>Arthropoda</taxon>
        <taxon>Hexapoda</taxon>
        <taxon>Insecta</taxon>
        <taxon>Pterygota</taxon>
        <taxon>Neoptera</taxon>
        <taxon>Endopterygota</taxon>
        <taxon>Diptera</taxon>
        <taxon>Nematocera</taxon>
        <taxon>Sciaroidea</taxon>
        <taxon>Sciaridae</taxon>
        <taxon>Pseudolycoriella</taxon>
    </lineage>
</organism>
<name>A0A9Q0MTE4_9DIPT</name>
<dbReference type="EMBL" id="WJQU01000004">
    <property type="protein sequence ID" value="KAJ6636765.1"/>
    <property type="molecule type" value="Genomic_DNA"/>
</dbReference>
<reference evidence="1" key="1">
    <citation type="submission" date="2022-07" db="EMBL/GenBank/DDBJ databases">
        <authorList>
            <person name="Trinca V."/>
            <person name="Uliana J.V.C."/>
            <person name="Torres T.T."/>
            <person name="Ward R.J."/>
            <person name="Monesi N."/>
        </authorList>
    </citation>
    <scope>NUCLEOTIDE SEQUENCE</scope>
    <source>
        <strain evidence="1">HSMRA1968</strain>
        <tissue evidence="1">Whole embryos</tissue>
    </source>
</reference>
<dbReference type="AlphaFoldDB" id="A0A9Q0MTE4"/>